<keyword evidence="1" id="KW-0129">CBS domain</keyword>
<organism evidence="3 4">
    <name type="scientific">Clostridium paridis</name>
    <dbReference type="NCBI Taxonomy" id="2803863"/>
    <lineage>
        <taxon>Bacteria</taxon>
        <taxon>Bacillati</taxon>
        <taxon>Bacillota</taxon>
        <taxon>Clostridia</taxon>
        <taxon>Eubacteriales</taxon>
        <taxon>Clostridiaceae</taxon>
        <taxon>Clostridium</taxon>
    </lineage>
</organism>
<dbReference type="InterPro" id="IPR027275">
    <property type="entry name" value="PRC-brl_dom"/>
</dbReference>
<dbReference type="PANTHER" id="PTHR43773:SF1">
    <property type="entry name" value="MAGNESIUM TRANSPORTER MGTE"/>
    <property type="match status" value="1"/>
</dbReference>
<keyword evidence="4" id="KW-1185">Reference proteome</keyword>
<protein>
    <submittedName>
        <fullName evidence="3">Magnesium transporter</fullName>
    </submittedName>
</protein>
<name>A0A937K5N5_9CLOT</name>
<dbReference type="EMBL" id="JAESWA010000022">
    <property type="protein sequence ID" value="MBL4932565.1"/>
    <property type="molecule type" value="Genomic_DNA"/>
</dbReference>
<comment type="caution">
    <text evidence="3">The sequence shown here is derived from an EMBL/GenBank/DDBJ whole genome shotgun (WGS) entry which is preliminary data.</text>
</comment>
<dbReference type="InterPro" id="IPR006669">
    <property type="entry name" value="MgtE_transporter"/>
</dbReference>
<dbReference type="Pfam" id="PF05239">
    <property type="entry name" value="PRC"/>
    <property type="match status" value="1"/>
</dbReference>
<dbReference type="PROSITE" id="PS51371">
    <property type="entry name" value="CBS"/>
    <property type="match status" value="2"/>
</dbReference>
<dbReference type="SMART" id="SM00116">
    <property type="entry name" value="CBS"/>
    <property type="match status" value="2"/>
</dbReference>
<dbReference type="RefSeq" id="WP_202767911.1">
    <property type="nucleotide sequence ID" value="NZ_JAESWA010000022.1"/>
</dbReference>
<dbReference type="InterPro" id="IPR046342">
    <property type="entry name" value="CBS_dom_sf"/>
</dbReference>
<dbReference type="Pfam" id="PF03448">
    <property type="entry name" value="MgtE_N"/>
    <property type="match status" value="1"/>
</dbReference>
<dbReference type="PANTHER" id="PTHR43773">
    <property type="entry name" value="MAGNESIUM TRANSPORTER MGTE"/>
    <property type="match status" value="1"/>
</dbReference>
<dbReference type="SUPFAM" id="SSF158791">
    <property type="entry name" value="MgtE N-terminal domain-like"/>
    <property type="match status" value="1"/>
</dbReference>
<evidence type="ECO:0000256" key="1">
    <source>
        <dbReference type="PROSITE-ProRule" id="PRU00703"/>
    </source>
</evidence>
<dbReference type="Pfam" id="PF00571">
    <property type="entry name" value="CBS"/>
    <property type="match status" value="2"/>
</dbReference>
<dbReference type="Gene3D" id="3.10.580.10">
    <property type="entry name" value="CBS-domain"/>
    <property type="match status" value="1"/>
</dbReference>
<dbReference type="Proteomes" id="UP000623681">
    <property type="component" value="Unassembled WGS sequence"/>
</dbReference>
<dbReference type="InterPro" id="IPR038076">
    <property type="entry name" value="MgtE_N_sf"/>
</dbReference>
<dbReference type="SUPFAM" id="SSF54631">
    <property type="entry name" value="CBS-domain pair"/>
    <property type="match status" value="1"/>
</dbReference>
<accession>A0A937K5N5</accession>
<reference evidence="3" key="1">
    <citation type="submission" date="2021-01" db="EMBL/GenBank/DDBJ databases">
        <title>Genome public.</title>
        <authorList>
            <person name="Liu C."/>
            <person name="Sun Q."/>
        </authorList>
    </citation>
    <scope>NUCLEOTIDE SEQUENCE</scope>
    <source>
        <strain evidence="3">YIM B02565</strain>
    </source>
</reference>
<evidence type="ECO:0000259" key="2">
    <source>
        <dbReference type="PROSITE" id="PS51371"/>
    </source>
</evidence>
<evidence type="ECO:0000313" key="3">
    <source>
        <dbReference type="EMBL" id="MBL4932565.1"/>
    </source>
</evidence>
<dbReference type="SMART" id="SM00924">
    <property type="entry name" value="MgtE_N"/>
    <property type="match status" value="1"/>
</dbReference>
<dbReference type="CDD" id="cd04606">
    <property type="entry name" value="CBS_pair_Mg_transporter"/>
    <property type="match status" value="1"/>
</dbReference>
<feature type="domain" description="CBS" evidence="2">
    <location>
        <begin position="294"/>
        <end position="356"/>
    </location>
</feature>
<dbReference type="AlphaFoldDB" id="A0A937K5N5"/>
<sequence>MKKLNVFLYSSILNKKVYDEFDDVLGILKDAYVTTEEGYPRIIGYRVKKGNVMYEFEFRNIDFYLSDNNKIVIKTRGSKEILPRSYSYLLSQNLLDKNIVDINGKQVVRVNDLRIVEIAGEYRVVAVETGTLAIYRRKGIEKMVQPLMKLLHKDIDEQAIMWDDVESLELVNDSLQITDPYQKLSKLHPADLADILEDLDSQYRRKIFETLDEDLMADTLEEMEPEYKGTVIKELSELKQAEVLENLPNDEIADILDELDDESREKILISLEKGDAEEVKELLSYEDETAGSIMNKDFIALNIDITVREAIEIFRETKPDDEVMYSIYITDGEGRLLGSVALKDLIMNEDNVKLSEIMNDKVEKVTHNDSLDELVEKESKYDLLSIPVVDEENKLLGIVLMHDLVDEILLPFWRKKNRKAV</sequence>
<dbReference type="GO" id="GO:0015095">
    <property type="term" value="F:magnesium ion transmembrane transporter activity"/>
    <property type="evidence" value="ECO:0007669"/>
    <property type="project" value="InterPro"/>
</dbReference>
<dbReference type="GO" id="GO:0016020">
    <property type="term" value="C:membrane"/>
    <property type="evidence" value="ECO:0007669"/>
    <property type="project" value="InterPro"/>
</dbReference>
<gene>
    <name evidence="3" type="ORF">JK634_12150</name>
</gene>
<dbReference type="Gene3D" id="1.25.60.10">
    <property type="entry name" value="MgtE N-terminal domain-like"/>
    <property type="match status" value="1"/>
</dbReference>
<dbReference type="InterPro" id="IPR006668">
    <property type="entry name" value="Mg_transptr_MgtE_intracell_dom"/>
</dbReference>
<evidence type="ECO:0000313" key="4">
    <source>
        <dbReference type="Proteomes" id="UP000623681"/>
    </source>
</evidence>
<dbReference type="InterPro" id="IPR000644">
    <property type="entry name" value="CBS_dom"/>
</dbReference>
<proteinExistence type="predicted"/>
<feature type="domain" description="CBS" evidence="2">
    <location>
        <begin position="358"/>
        <end position="416"/>
    </location>
</feature>